<dbReference type="GO" id="GO:0006935">
    <property type="term" value="P:chemotaxis"/>
    <property type="evidence" value="ECO:0007669"/>
    <property type="project" value="UniProtKB-ARBA"/>
</dbReference>
<accession>A0A2S6H7K5</accession>
<dbReference type="InterPro" id="IPR004089">
    <property type="entry name" value="MCPsignal_dom"/>
</dbReference>
<dbReference type="Proteomes" id="UP000240010">
    <property type="component" value="Unassembled WGS sequence"/>
</dbReference>
<feature type="domain" description="Methyl-accepting transducer" evidence="2">
    <location>
        <begin position="10"/>
        <end position="70"/>
    </location>
</feature>
<dbReference type="Gene3D" id="6.10.250.3200">
    <property type="match status" value="1"/>
</dbReference>
<evidence type="ECO:0000259" key="2">
    <source>
        <dbReference type="PROSITE" id="PS50111"/>
    </source>
</evidence>
<dbReference type="SUPFAM" id="SSF58104">
    <property type="entry name" value="Methyl-accepting chemotaxis protein (MCP) signaling domain"/>
    <property type="match status" value="1"/>
</dbReference>
<dbReference type="PROSITE" id="PS50111">
    <property type="entry name" value="CHEMOTAXIS_TRANSDUC_2"/>
    <property type="match status" value="1"/>
</dbReference>
<sequence length="194" mass="20929">MNELKAIAAINEEIKSIVYAAENISLTATNAMLVARQAGINAVGFSVVARELRMFSEKMAAAMQELAKLIYRQVVVTASKRHRARSVVLLARTGACGELAQARIAPAYVRSQADVDEMERLIAGMLRELQITMRRTAKQCATGLVIARSAGIEAAHGGAMTPVLRQIAQGVEDVVGNIAERVRKLESRLTEAGL</sequence>
<evidence type="ECO:0000256" key="1">
    <source>
        <dbReference type="PROSITE-ProRule" id="PRU00284"/>
    </source>
</evidence>
<organism evidence="3 4">
    <name type="scientific">Methylobacter tundripaludum</name>
    <dbReference type="NCBI Taxonomy" id="173365"/>
    <lineage>
        <taxon>Bacteria</taxon>
        <taxon>Pseudomonadati</taxon>
        <taxon>Pseudomonadota</taxon>
        <taxon>Gammaproteobacteria</taxon>
        <taxon>Methylococcales</taxon>
        <taxon>Methylococcaceae</taxon>
        <taxon>Methylobacter</taxon>
    </lineage>
</organism>
<name>A0A2S6H7K5_9GAMM</name>
<proteinExistence type="predicted"/>
<evidence type="ECO:0000313" key="4">
    <source>
        <dbReference type="Proteomes" id="UP000240010"/>
    </source>
</evidence>
<dbReference type="AlphaFoldDB" id="A0A2S6H7K5"/>
<dbReference type="RefSeq" id="WP_104430269.1">
    <property type="nucleotide sequence ID" value="NZ_PTIZ01000014.1"/>
</dbReference>
<dbReference type="GO" id="GO:0016020">
    <property type="term" value="C:membrane"/>
    <property type="evidence" value="ECO:0007669"/>
    <property type="project" value="InterPro"/>
</dbReference>
<gene>
    <name evidence="3" type="ORF">B0F87_11461</name>
</gene>
<reference evidence="3 4" key="1">
    <citation type="submission" date="2018-02" db="EMBL/GenBank/DDBJ databases">
        <title>Subsurface microbial communities from deep shales in Ohio and West Virginia, USA.</title>
        <authorList>
            <person name="Wrighton K."/>
        </authorList>
    </citation>
    <scope>NUCLEOTIDE SEQUENCE [LARGE SCALE GENOMIC DNA]</scope>
    <source>
        <strain evidence="3 4">OWC-DMM</strain>
    </source>
</reference>
<comment type="caution">
    <text evidence="3">The sequence shown here is derived from an EMBL/GenBank/DDBJ whole genome shotgun (WGS) entry which is preliminary data.</text>
</comment>
<protein>
    <recommendedName>
        <fullName evidence="2">Methyl-accepting transducer domain-containing protein</fullName>
    </recommendedName>
</protein>
<dbReference type="GO" id="GO:0007165">
    <property type="term" value="P:signal transduction"/>
    <property type="evidence" value="ECO:0007669"/>
    <property type="project" value="UniProtKB-KW"/>
</dbReference>
<evidence type="ECO:0000313" key="3">
    <source>
        <dbReference type="EMBL" id="PPK73464.1"/>
    </source>
</evidence>
<keyword evidence="1" id="KW-0807">Transducer</keyword>
<dbReference type="EMBL" id="PTIZ01000014">
    <property type="protein sequence ID" value="PPK73464.1"/>
    <property type="molecule type" value="Genomic_DNA"/>
</dbReference>